<protein>
    <submittedName>
        <fullName evidence="1">Alcohol O-acetyltransferase</fullName>
        <ecNumber evidence="1">2.3.1.84</ecNumber>
    </submittedName>
</protein>
<dbReference type="GO" id="GO:0047372">
    <property type="term" value="F:monoacylglycerol lipase activity"/>
    <property type="evidence" value="ECO:0007669"/>
    <property type="project" value="TreeGrafter"/>
</dbReference>
<dbReference type="EMBL" id="GISG01129392">
    <property type="protein sequence ID" value="MBA4642667.1"/>
    <property type="molecule type" value="Transcribed_RNA"/>
</dbReference>
<organism evidence="1">
    <name type="scientific">Opuntia streptacantha</name>
    <name type="common">Prickly pear cactus</name>
    <name type="synonym">Opuntia cardona</name>
    <dbReference type="NCBI Taxonomy" id="393608"/>
    <lineage>
        <taxon>Eukaryota</taxon>
        <taxon>Viridiplantae</taxon>
        <taxon>Streptophyta</taxon>
        <taxon>Embryophyta</taxon>
        <taxon>Tracheophyta</taxon>
        <taxon>Spermatophyta</taxon>
        <taxon>Magnoliopsida</taxon>
        <taxon>eudicotyledons</taxon>
        <taxon>Gunneridae</taxon>
        <taxon>Pentapetalae</taxon>
        <taxon>Caryophyllales</taxon>
        <taxon>Cactineae</taxon>
        <taxon>Cactaceae</taxon>
        <taxon>Opuntioideae</taxon>
        <taxon>Opuntia</taxon>
    </lineage>
</organism>
<name>A0A7C9DIP1_OPUST</name>
<dbReference type="PANTHER" id="PTHR10794">
    <property type="entry name" value="ABHYDROLASE DOMAIN-CONTAINING PROTEIN"/>
    <property type="match status" value="1"/>
</dbReference>
<dbReference type="PANTHER" id="PTHR10794:SF84">
    <property type="entry name" value="ESTERASE_LIPASE_THIOESTERASE FAMILY PROTEIN"/>
    <property type="match status" value="1"/>
</dbReference>
<accession>A0A7C9DIP1</accession>
<dbReference type="InterPro" id="IPR050960">
    <property type="entry name" value="AB_hydrolase_4_sf"/>
</dbReference>
<dbReference type="GO" id="GO:0034338">
    <property type="term" value="F:short-chain carboxylesterase activity"/>
    <property type="evidence" value="ECO:0007669"/>
    <property type="project" value="TreeGrafter"/>
</dbReference>
<reference evidence="1" key="1">
    <citation type="journal article" date="2013" name="J. Plant Res.">
        <title>Effect of fungi and light on seed germination of three Opuntia species from semiarid lands of central Mexico.</title>
        <authorList>
            <person name="Delgado-Sanchez P."/>
            <person name="Jimenez-Bremont J.F."/>
            <person name="Guerrero-Gonzalez Mde L."/>
            <person name="Flores J."/>
        </authorList>
    </citation>
    <scope>NUCLEOTIDE SEQUENCE</scope>
    <source>
        <tissue evidence="1">Cladode</tissue>
    </source>
</reference>
<sequence>MARASSVGVGPAGRFSSPALFRFRASATSPTAVASVSPMAENRTPGKQAARFHPSLNVIGGGFEKFSPAFKSNLQQPYRPCPVIGSNRHIETIFAAFFRSLPDVRFRRECIRTKDDGAVALDWVAGDDRNLAPLSPVLILLVSSGNF</sequence>
<dbReference type="EC" id="2.3.1.84" evidence="1"/>
<reference evidence="1" key="2">
    <citation type="submission" date="2020-07" db="EMBL/GenBank/DDBJ databases">
        <authorList>
            <person name="Vera ALvarez R."/>
            <person name="Arias-Moreno D.M."/>
            <person name="Jimenez-Jacinto V."/>
            <person name="Jimenez-Bremont J.F."/>
            <person name="Swaminathan K."/>
            <person name="Moose S.P."/>
            <person name="Guerrero-Gonzalez M.L."/>
            <person name="Marino-Ramirez L."/>
            <person name="Landsman D."/>
            <person name="Rodriguez-Kessler M."/>
            <person name="Delgado-Sanchez P."/>
        </authorList>
    </citation>
    <scope>NUCLEOTIDE SEQUENCE</scope>
    <source>
        <tissue evidence="1">Cladode</tissue>
    </source>
</reference>
<evidence type="ECO:0000313" key="1">
    <source>
        <dbReference type="EMBL" id="MBA4642667.1"/>
    </source>
</evidence>
<keyword evidence="1" id="KW-0012">Acyltransferase</keyword>
<proteinExistence type="predicted"/>
<dbReference type="EMBL" id="GISG01129393">
    <property type="protein sequence ID" value="MBA4642668.1"/>
    <property type="molecule type" value="Transcribed_RNA"/>
</dbReference>
<keyword evidence="1" id="KW-0808">Transferase</keyword>
<dbReference type="AlphaFoldDB" id="A0A7C9DIP1"/>
<dbReference type="GO" id="GO:0004026">
    <property type="term" value="F:alcohol O-acetyltransferase activity"/>
    <property type="evidence" value="ECO:0007669"/>
    <property type="project" value="UniProtKB-EC"/>
</dbReference>